<proteinExistence type="predicted"/>
<evidence type="ECO:0000256" key="1">
    <source>
        <dbReference type="SAM" id="MobiDB-lite"/>
    </source>
</evidence>
<protein>
    <recommendedName>
        <fullName evidence="2">Fumarate lyase N-terminal domain-containing protein</fullName>
    </recommendedName>
</protein>
<dbReference type="InterPro" id="IPR008948">
    <property type="entry name" value="L-Aspartase-like"/>
</dbReference>
<feature type="non-terminal residue" evidence="3">
    <location>
        <position position="159"/>
    </location>
</feature>
<dbReference type="GO" id="GO:0004333">
    <property type="term" value="F:fumarate hydratase activity"/>
    <property type="evidence" value="ECO:0007669"/>
    <property type="project" value="InterPro"/>
</dbReference>
<dbReference type="InterPro" id="IPR005677">
    <property type="entry name" value="Fum_hydII"/>
</dbReference>
<feature type="region of interest" description="Disordered" evidence="1">
    <location>
        <begin position="120"/>
        <end position="144"/>
    </location>
</feature>
<evidence type="ECO:0000313" key="3">
    <source>
        <dbReference type="EMBL" id="GAH41012.1"/>
    </source>
</evidence>
<dbReference type="GO" id="GO:0006106">
    <property type="term" value="P:fumarate metabolic process"/>
    <property type="evidence" value="ECO:0007669"/>
    <property type="project" value="InterPro"/>
</dbReference>
<dbReference type="Pfam" id="PF00206">
    <property type="entry name" value="Lyase_1"/>
    <property type="match status" value="1"/>
</dbReference>
<dbReference type="AlphaFoldDB" id="X1F7W0"/>
<dbReference type="EMBL" id="BARU01013802">
    <property type="protein sequence ID" value="GAH41012.1"/>
    <property type="molecule type" value="Genomic_DNA"/>
</dbReference>
<reference evidence="3" key="1">
    <citation type="journal article" date="2014" name="Front. Microbiol.">
        <title>High frequency of phylogenetically diverse reductive dehalogenase-homologous genes in deep subseafloor sedimentary metagenomes.</title>
        <authorList>
            <person name="Kawai M."/>
            <person name="Futagami T."/>
            <person name="Toyoda A."/>
            <person name="Takaki Y."/>
            <person name="Nishi S."/>
            <person name="Hori S."/>
            <person name="Arai W."/>
            <person name="Tsubouchi T."/>
            <person name="Morono Y."/>
            <person name="Uchiyama I."/>
            <person name="Ito T."/>
            <person name="Fujiyama A."/>
            <person name="Inagaki F."/>
            <person name="Takami H."/>
        </authorList>
    </citation>
    <scope>NUCLEOTIDE SEQUENCE</scope>
    <source>
        <strain evidence="3">Expedition CK06-06</strain>
    </source>
</reference>
<dbReference type="PANTHER" id="PTHR11444">
    <property type="entry name" value="ASPARTATEAMMONIA/ARGININOSUCCINATE/ADENYLOSUCCINATE LYASE"/>
    <property type="match status" value="1"/>
</dbReference>
<dbReference type="Gene3D" id="1.10.275.10">
    <property type="entry name" value="Fumarase/aspartase (N-terminal domain)"/>
    <property type="match status" value="1"/>
</dbReference>
<dbReference type="InterPro" id="IPR022761">
    <property type="entry name" value="Fumarate_lyase_N"/>
</dbReference>
<evidence type="ECO:0000259" key="2">
    <source>
        <dbReference type="Pfam" id="PF00206"/>
    </source>
</evidence>
<sequence length="159" mass="17827">MNYRIEKDVLGEVKVPNDVYWGINTQRAIQNFQISGKRFPNIFIMSLAQLKKACLVANMELGLIDKEIGAAILQAVNEILKEEKHLDQFPIDIYQTGSGTQTNMNMNEVLANRASQILGSPMGKKHPVHPNDHVNKSQSSNDVIPSTMHISTVQMIQKL</sequence>
<dbReference type="InterPro" id="IPR024083">
    <property type="entry name" value="Fumarase/histidase_N"/>
</dbReference>
<dbReference type="FunFam" id="1.10.275.10:FF:000001">
    <property type="entry name" value="Fumarate hydratase, mitochondrial"/>
    <property type="match status" value="1"/>
</dbReference>
<organism evidence="3">
    <name type="scientific">marine sediment metagenome</name>
    <dbReference type="NCBI Taxonomy" id="412755"/>
    <lineage>
        <taxon>unclassified sequences</taxon>
        <taxon>metagenomes</taxon>
        <taxon>ecological metagenomes</taxon>
    </lineage>
</organism>
<accession>X1F7W0</accession>
<gene>
    <name evidence="3" type="ORF">S03H2_24710</name>
</gene>
<dbReference type="PANTHER" id="PTHR11444:SF22">
    <property type="entry name" value="FUMARATE HYDRATASE CLASS II"/>
    <property type="match status" value="1"/>
</dbReference>
<name>X1F7W0_9ZZZZ</name>
<dbReference type="SUPFAM" id="SSF48557">
    <property type="entry name" value="L-aspartase-like"/>
    <property type="match status" value="1"/>
</dbReference>
<feature type="domain" description="Fumarate lyase N-terminal" evidence="2">
    <location>
        <begin position="11"/>
        <end position="157"/>
    </location>
</feature>
<comment type="caution">
    <text evidence="3">The sequence shown here is derived from an EMBL/GenBank/DDBJ whole genome shotgun (WGS) entry which is preliminary data.</text>
</comment>